<evidence type="ECO:0000313" key="2">
    <source>
        <dbReference type="Proteomes" id="UP000006375"/>
    </source>
</evidence>
<dbReference type="KEGG" id="gox:GOX2631"/>
<dbReference type="Proteomes" id="UP000006375">
    <property type="component" value="Plasmid pGOX1"/>
</dbReference>
<name>Q5HXQ8_GLUOX</name>
<dbReference type="HOGENOM" id="CLU_1675429_0_0_5"/>
<reference evidence="1 2" key="1">
    <citation type="journal article" date="2005" name="Nat. Biotechnol.">
        <title>Complete genome sequence of the acetic acid bacterium Gluconobacter oxydans.</title>
        <authorList>
            <person name="Prust C."/>
            <person name="Hoffmeister M."/>
            <person name="Liesegang H."/>
            <person name="Wiezer A."/>
            <person name="Fricke W.F."/>
            <person name="Ehrenreich A."/>
            <person name="Gottschalk G."/>
            <person name="Deppenmeier U."/>
        </authorList>
    </citation>
    <scope>NUCLEOTIDE SEQUENCE [LARGE SCALE GENOMIC DNA]</scope>
    <source>
        <strain evidence="2">621H</strain>
        <plasmid evidence="2">Plasmid pGOX1</plasmid>
    </source>
</reference>
<organism evidence="1 2">
    <name type="scientific">Gluconobacter oxydans (strain 621H)</name>
    <name type="common">Gluconobacter suboxydans</name>
    <dbReference type="NCBI Taxonomy" id="290633"/>
    <lineage>
        <taxon>Bacteria</taxon>
        <taxon>Pseudomonadati</taxon>
        <taxon>Pseudomonadota</taxon>
        <taxon>Alphaproteobacteria</taxon>
        <taxon>Acetobacterales</taxon>
        <taxon>Acetobacteraceae</taxon>
        <taxon>Gluconobacter</taxon>
    </lineage>
</organism>
<dbReference type="EMBL" id="CP000004">
    <property type="protein sequence ID" value="AAW59695.1"/>
    <property type="molecule type" value="Genomic_DNA"/>
</dbReference>
<dbReference type="InterPro" id="IPR009987">
    <property type="entry name" value="IM_PilM"/>
</dbReference>
<sequence length="157" mass="16204">MGAFFLFGLLVVSILTGLIMEQGALNTQQRSAVTAGAPDLTAFLSFKRAVQGYVTANPSVTGSIPLSSLPSSETEGATSAMKDVVIRTGSGTEIVTWWETSGARLDDLLAAAEGDRAIGISTGQNWQTPYGGDMGPLPVTVPAGDIVSFVIFTGSGF</sequence>
<keyword evidence="2" id="KW-1185">Reference proteome</keyword>
<proteinExistence type="predicted"/>
<protein>
    <submittedName>
        <fullName evidence="1">Uncharacterized protein</fullName>
    </submittedName>
</protein>
<gene>
    <name evidence="1" type="ordered locus">GOX2631</name>
</gene>
<accession>Q5HXQ8</accession>
<keyword evidence="1" id="KW-0614">Plasmid</keyword>
<geneLocation type="plasmid" evidence="1 2">
    <name>pGOX1</name>
</geneLocation>
<dbReference type="AlphaFoldDB" id="Q5HXQ8"/>
<dbReference type="RefSeq" id="WP_011251509.1">
    <property type="nucleotide sequence ID" value="NC_006672.1"/>
</dbReference>
<dbReference type="Pfam" id="PF07419">
    <property type="entry name" value="PilM"/>
    <property type="match status" value="1"/>
</dbReference>
<evidence type="ECO:0000313" key="1">
    <source>
        <dbReference type="EMBL" id="AAW59695.1"/>
    </source>
</evidence>